<comment type="subcellular location">
    <subcellularLocation>
        <location evidence="1 23">Nucleus</location>
    </subcellularLocation>
</comment>
<evidence type="ECO:0000256" key="8">
    <source>
        <dbReference type="ARBA" id="ARBA00022723"/>
    </source>
</evidence>
<feature type="compositionally biased region" description="Gly residues" evidence="24">
    <location>
        <begin position="86"/>
        <end position="112"/>
    </location>
</feature>
<comment type="similarity">
    <text evidence="2 23">Belongs to the MYST (SAS/MOZ) family.</text>
</comment>
<evidence type="ECO:0000256" key="13">
    <source>
        <dbReference type="ARBA" id="ARBA00022853"/>
    </source>
</evidence>
<evidence type="ECO:0000256" key="23">
    <source>
        <dbReference type="RuleBase" id="RU361211"/>
    </source>
</evidence>
<dbReference type="GO" id="GO:0003682">
    <property type="term" value="F:chromatin binding"/>
    <property type="evidence" value="ECO:0007669"/>
    <property type="project" value="TreeGrafter"/>
</dbReference>
<dbReference type="OMA" id="ECIIEPI"/>
<evidence type="ECO:0000313" key="29">
    <source>
        <dbReference type="Ensembl" id="ENSATEP00000021560.2"/>
    </source>
</evidence>
<dbReference type="Gene3D" id="3.30.40.10">
    <property type="entry name" value="Zinc/RING finger domain, C3HC4 (zinc finger)"/>
    <property type="match status" value="1"/>
</dbReference>
<keyword evidence="15" id="KW-0805">Transcription regulation</keyword>
<dbReference type="GO" id="GO:0008270">
    <property type="term" value="F:zinc ion binding"/>
    <property type="evidence" value="ECO:0007669"/>
    <property type="project" value="UniProtKB-KW"/>
</dbReference>
<feature type="region of interest" description="Disordered" evidence="24">
    <location>
        <begin position="2065"/>
        <end position="2101"/>
    </location>
</feature>
<dbReference type="Gene3D" id="3.40.630.30">
    <property type="match status" value="1"/>
</dbReference>
<keyword evidence="17" id="KW-0804">Transcription</keyword>
<dbReference type="InterPro" id="IPR002717">
    <property type="entry name" value="HAT_MYST-type"/>
</dbReference>
<feature type="compositionally biased region" description="Gly residues" evidence="24">
    <location>
        <begin position="1737"/>
        <end position="1758"/>
    </location>
</feature>
<evidence type="ECO:0000256" key="11">
    <source>
        <dbReference type="ARBA" id="ARBA00022833"/>
    </source>
</evidence>
<gene>
    <name evidence="29" type="primary">KAT6A</name>
</gene>
<keyword evidence="10 22" id="KW-0863">Zinc-finger</keyword>
<dbReference type="GO" id="GO:0070776">
    <property type="term" value="C:MOZ/MORF histone acetyltransferase complex"/>
    <property type="evidence" value="ECO:0007669"/>
    <property type="project" value="TreeGrafter"/>
</dbReference>
<dbReference type="SMART" id="SM00249">
    <property type="entry name" value="PHD"/>
    <property type="match status" value="2"/>
</dbReference>
<evidence type="ECO:0000256" key="1">
    <source>
        <dbReference type="ARBA" id="ARBA00004123"/>
    </source>
</evidence>
<feature type="compositionally biased region" description="Low complexity" evidence="24">
    <location>
        <begin position="400"/>
        <end position="409"/>
    </location>
</feature>
<dbReference type="SMART" id="SM00526">
    <property type="entry name" value="H15"/>
    <property type="match status" value="1"/>
</dbReference>
<dbReference type="GO" id="GO:0000786">
    <property type="term" value="C:nucleosome"/>
    <property type="evidence" value="ECO:0007669"/>
    <property type="project" value="InterPro"/>
</dbReference>
<feature type="compositionally biased region" description="Pro residues" evidence="24">
    <location>
        <begin position="1970"/>
        <end position="1982"/>
    </location>
</feature>
<evidence type="ECO:0000256" key="21">
    <source>
        <dbReference type="PIRSR" id="PIRSR602717-51"/>
    </source>
</evidence>
<feature type="compositionally biased region" description="Polar residues" evidence="24">
    <location>
        <begin position="1638"/>
        <end position="1647"/>
    </location>
</feature>
<feature type="domain" description="PHD-type" evidence="25">
    <location>
        <begin position="236"/>
        <end position="295"/>
    </location>
</feature>
<feature type="compositionally biased region" description="Basic residues" evidence="24">
    <location>
        <begin position="379"/>
        <end position="399"/>
    </location>
</feature>
<dbReference type="PROSITE" id="PS51726">
    <property type="entry name" value="MYST_HAT"/>
    <property type="match status" value="1"/>
</dbReference>
<dbReference type="FunFam" id="1.10.10.10:FF:000132">
    <property type="entry name" value="Histone acetyltransferase"/>
    <property type="match status" value="1"/>
</dbReference>
<dbReference type="InterPro" id="IPR005818">
    <property type="entry name" value="Histone_H1/H5_H15"/>
</dbReference>
<dbReference type="InterPro" id="IPR019787">
    <property type="entry name" value="Znf_PHD-finger"/>
</dbReference>
<feature type="compositionally biased region" description="Low complexity" evidence="24">
    <location>
        <begin position="1840"/>
        <end position="1872"/>
    </location>
</feature>
<dbReference type="FunFam" id="3.40.630.30:FF:000001">
    <property type="entry name" value="Histone acetyltransferase"/>
    <property type="match status" value="1"/>
</dbReference>
<accession>A0A3Q1IMJ8</accession>
<dbReference type="InterPro" id="IPR013083">
    <property type="entry name" value="Znf_RING/FYVE/PHD"/>
</dbReference>
<dbReference type="CDD" id="cd04301">
    <property type="entry name" value="NAT_SF"/>
    <property type="match status" value="1"/>
</dbReference>
<evidence type="ECO:0000256" key="18">
    <source>
        <dbReference type="ARBA" id="ARBA00023242"/>
    </source>
</evidence>
<evidence type="ECO:0000259" key="28">
    <source>
        <dbReference type="PROSITE" id="PS52014"/>
    </source>
</evidence>
<dbReference type="PROSITE" id="PS51504">
    <property type="entry name" value="H15"/>
    <property type="match status" value="1"/>
</dbReference>
<feature type="compositionally biased region" description="Basic and acidic residues" evidence="24">
    <location>
        <begin position="1254"/>
        <end position="1267"/>
    </location>
</feature>
<keyword evidence="9" id="KW-0677">Repeat</keyword>
<dbReference type="FunFam" id="1.10.10.10:FF:000123">
    <property type="entry name" value="Histone acetyltransferase"/>
    <property type="match status" value="1"/>
</dbReference>
<feature type="domain" description="PHD-type" evidence="25">
    <location>
        <begin position="292"/>
        <end position="343"/>
    </location>
</feature>
<evidence type="ECO:0000256" key="4">
    <source>
        <dbReference type="ARBA" id="ARBA00022491"/>
    </source>
</evidence>
<dbReference type="GO" id="GO:0003677">
    <property type="term" value="F:DNA binding"/>
    <property type="evidence" value="ECO:0007669"/>
    <property type="project" value="InterPro"/>
</dbReference>
<evidence type="ECO:0000256" key="2">
    <source>
        <dbReference type="ARBA" id="ARBA00010107"/>
    </source>
</evidence>
<dbReference type="Pfam" id="PF17772">
    <property type="entry name" value="zf-MYST"/>
    <property type="match status" value="1"/>
</dbReference>
<feature type="region of interest" description="Disordered" evidence="24">
    <location>
        <begin position="453"/>
        <end position="507"/>
    </location>
</feature>
<evidence type="ECO:0000256" key="5">
    <source>
        <dbReference type="ARBA" id="ARBA00022499"/>
    </source>
</evidence>
<dbReference type="GO" id="GO:0010484">
    <property type="term" value="F:histone H3 acetyltransferase activity"/>
    <property type="evidence" value="ECO:0007669"/>
    <property type="project" value="TreeGrafter"/>
</dbReference>
<dbReference type="GO" id="GO:0005634">
    <property type="term" value="C:nucleus"/>
    <property type="evidence" value="ECO:0007669"/>
    <property type="project" value="UniProtKB-SubCell"/>
</dbReference>
<keyword evidence="12" id="KW-0832">Ubl conjugation</keyword>
<evidence type="ECO:0000313" key="30">
    <source>
        <dbReference type="Proteomes" id="UP000265040"/>
    </source>
</evidence>
<dbReference type="GO" id="GO:0010172">
    <property type="term" value="P:embryonic body morphogenesis"/>
    <property type="evidence" value="ECO:0007669"/>
    <property type="project" value="Ensembl"/>
</dbReference>
<dbReference type="InterPro" id="IPR050603">
    <property type="entry name" value="MYST_HAT"/>
</dbReference>
<evidence type="ECO:0000256" key="20">
    <source>
        <dbReference type="ARBA" id="ARBA00048017"/>
    </source>
</evidence>
<keyword evidence="14" id="KW-0007">Acetylation</keyword>
<evidence type="ECO:0000256" key="3">
    <source>
        <dbReference type="ARBA" id="ARBA00013184"/>
    </source>
</evidence>
<dbReference type="Proteomes" id="UP000265040">
    <property type="component" value="Chromosome 9"/>
</dbReference>
<dbReference type="FunFam" id="3.30.40.10:FF:000035">
    <property type="entry name" value="Histone acetyltransferase"/>
    <property type="match status" value="1"/>
</dbReference>
<dbReference type="EC" id="2.3.1.48" evidence="3 23"/>
<feature type="compositionally biased region" description="Polar residues" evidence="24">
    <location>
        <begin position="1760"/>
        <end position="1779"/>
    </location>
</feature>
<feature type="active site" description="Proton donor/acceptor" evidence="21">
    <location>
        <position position="711"/>
    </location>
</feature>
<dbReference type="GO" id="GO:0009880">
    <property type="term" value="P:embryonic pattern specification"/>
    <property type="evidence" value="ECO:0007669"/>
    <property type="project" value="Ensembl"/>
</dbReference>
<feature type="compositionally biased region" description="Acidic residues" evidence="24">
    <location>
        <begin position="938"/>
        <end position="947"/>
    </location>
</feature>
<evidence type="ECO:0000256" key="24">
    <source>
        <dbReference type="SAM" id="MobiDB-lite"/>
    </source>
</evidence>
<name>A0A3Q1IMJ8_ANATE</name>
<feature type="compositionally biased region" description="Low complexity" evidence="24">
    <location>
        <begin position="1954"/>
        <end position="1969"/>
    </location>
</feature>
<protein>
    <recommendedName>
        <fullName evidence="3 23">Histone acetyltransferase</fullName>
        <ecNumber evidence="3 23">2.3.1.48</ecNumber>
    </recommendedName>
</protein>
<feature type="compositionally biased region" description="Acidic residues" evidence="24">
    <location>
        <begin position="1523"/>
        <end position="1535"/>
    </location>
</feature>
<evidence type="ECO:0000256" key="12">
    <source>
        <dbReference type="ARBA" id="ARBA00022843"/>
    </source>
</evidence>
<feature type="compositionally biased region" description="Polar residues" evidence="24">
    <location>
        <begin position="1806"/>
        <end position="1820"/>
    </location>
</feature>
<keyword evidence="6" id="KW-0597">Phosphoprotein</keyword>
<dbReference type="InterPro" id="IPR001965">
    <property type="entry name" value="Znf_PHD"/>
</dbReference>
<evidence type="ECO:0000256" key="7">
    <source>
        <dbReference type="ARBA" id="ARBA00022679"/>
    </source>
</evidence>
<reference evidence="29" key="1">
    <citation type="submission" date="2021-04" db="EMBL/GenBank/DDBJ databases">
        <authorList>
            <consortium name="Wellcome Sanger Institute Data Sharing"/>
        </authorList>
    </citation>
    <scope>NUCLEOTIDE SEQUENCE [LARGE SCALE GENOMIC DNA]</scope>
</reference>
<evidence type="ECO:0000259" key="26">
    <source>
        <dbReference type="PROSITE" id="PS51504"/>
    </source>
</evidence>
<feature type="compositionally biased region" description="Basic residues" evidence="24">
    <location>
        <begin position="990"/>
        <end position="1002"/>
    </location>
</feature>
<dbReference type="PANTHER" id="PTHR10615">
    <property type="entry name" value="HISTONE ACETYLTRANSFERASE"/>
    <property type="match status" value="1"/>
</dbReference>
<keyword evidence="18 23" id="KW-0539">Nucleus</keyword>
<feature type="compositionally biased region" description="Low complexity" evidence="24">
    <location>
        <begin position="1089"/>
        <end position="1100"/>
    </location>
</feature>
<evidence type="ECO:0000256" key="22">
    <source>
        <dbReference type="PROSITE-ProRule" id="PRU00146"/>
    </source>
</evidence>
<dbReference type="Gene3D" id="3.30.60.60">
    <property type="entry name" value="N-acetyl transferase-like"/>
    <property type="match status" value="1"/>
</dbReference>
<dbReference type="InterPro" id="IPR036388">
    <property type="entry name" value="WH-like_DNA-bd_sf"/>
</dbReference>
<comment type="catalytic activity">
    <reaction evidence="20 23">
        <text>L-lysyl-[protein] + acetyl-CoA = N(6)-acetyl-L-lysyl-[protein] + CoA + H(+)</text>
        <dbReference type="Rhea" id="RHEA:45948"/>
        <dbReference type="Rhea" id="RHEA-COMP:9752"/>
        <dbReference type="Rhea" id="RHEA-COMP:10731"/>
        <dbReference type="ChEBI" id="CHEBI:15378"/>
        <dbReference type="ChEBI" id="CHEBI:29969"/>
        <dbReference type="ChEBI" id="CHEBI:57287"/>
        <dbReference type="ChEBI" id="CHEBI:57288"/>
        <dbReference type="ChEBI" id="CHEBI:61930"/>
        <dbReference type="EC" id="2.3.1.48"/>
    </reaction>
</comment>
<dbReference type="SUPFAM" id="SSF46785">
    <property type="entry name" value="Winged helix' DNA-binding domain"/>
    <property type="match status" value="1"/>
</dbReference>
<feature type="compositionally biased region" description="Basic and acidic residues" evidence="24">
    <location>
        <begin position="1361"/>
        <end position="1370"/>
    </location>
</feature>
<feature type="compositionally biased region" description="Gly residues" evidence="24">
    <location>
        <begin position="1823"/>
        <end position="1839"/>
    </location>
</feature>
<dbReference type="InterPro" id="IPR040706">
    <property type="entry name" value="Zf-MYST"/>
</dbReference>
<sequence length="2282" mass="250324">MVKLANPMYTQWILEAIKKVKKQKQRPSEERICNAVSMSHGLDRKTVLEQLELSVKDGTILKVTNKGLNSYKDPDNPGRLALPKPKGGGSSGGGGGGGGNSSSSGGGDGGGSSSHSHSGKKPGLDWNKLIKRALEGLHEPGGSSLKNIERFLKCQADVAAFLSGSGSMGPGLFHQQLRVALKRAVAHGRVAKQGPLFQLVSRSSSQDDGTGTVSLESLPPVRLLPHEKDKPVAEPIPICSFCLGTKEQNRDKKPEELISCADCGNSGHPSCLKFSPELTARVKALWWQCIECKTCSSCQDQGKNADNMLFCDSCDRGFHMECCDPPLTRMPKGMWICQICQPRKKGKKLLHEKAAQIKRRYNAPLGRPKNRHSLNQTPHLHRPGRPFKKLGGRGRRKRSNSANSSSSSSCEGYPGDDRLLFSMREDDDMSQSSLRFNNKTKGLIDALTKFFTPSPEGRKARQEVVDYSQQCRIRKKASRKGEGDDRGDNQDGSDWRDEDEKLPGHENLTEKDIELFRHIQELALQKVGVTGPPDPQMRCPSVIEFGKFEIQTWYSSPYPQEYSRLPKLYLCEFCLRYMKSRSILYQHMKKCNWFHPPANEIYRKDDVSVFEVDGNVSTIYCQNLCLLAKLFLDHKTLYYDVEPFLFYVLTQNDSKGCHLVGYFSKEKHCQQKYNVSCIMILPQYQRKGYGRFLIDFSYLLSKREGQPGSPEKPLSDLGRLSYMAYWRSVVLECLHEIRDHQITIRHLSKLTGICPQDITATLQSLNMLEQRGDRLVLVRREKVVTNHMARLKARPRQLEVDPECLRWTPVIVTNTVVSDADGDDDDDDDDEEPQDDNRKETKPSHKVPPVSWHMRQGKKRDEDEEEEERKGFLGFPISQSSPNSPPVRHPPPVPEPTRPPPPANGERRPRGRPPKNWSWGKVKDNVRVGRPPKIRPMEDDDDEDEDRTEGGKTTGPASSPPSLFSLERQTDSTAFHSLDMARHPSITPTRRGRPPRKKRGPKPRLLEGPGEGLPQFPAVSRLNESSSVRKSCFSESSEEEEDDDDDDDEDDDDERRACSPPILTKPAMGLKCKKPLRKRRFRQRSHPHSSVVTETISETTEVLDEPFVDSDSERPMPRLEEETPLGHLLRRCPPARSALRLSDPAPKRGRHSNLTDSEEDELTPVLKPIASLPATPSESLLANPEVPVKKKKGWPKGKSRKPLHWKKRGPGKPPGSGLDQGTAADSKALSGDPPPTKIKMKPGRKPRSWYLQRAQEEAERQQQERQRMLQQQLDKGSQLHQADDHNSNRVCRTNTDRDNKQKDSDEEDDYLPKPVEQKVPKRRGRPPKNRALCQPPQPAPKPLPTSEPEEEEEDDEEEENERAWEEDKPSRPPSRPLLSPSSSSSTSGPRAPQSRPQDTDMGDREEDDDDEEREEEECGSMGSGGGSMNRRTAVTPGSGSRRSDDHDADDEGDGHLEDKSNSSSNSSKKRKGQDSEDEDDDEDEEEEPASRASSPPVKEEPQGGEAFLDTENSMARDYVSKQEEEEEEEEEAEEVQDAKCRLSSADPQQEERRRREQEESAAAAAAVETVTAMSVPSEPLELQPLHPDDKDVTLLMEPQHAHPHSHPNQHSDFKEELGHHHSHHPHHHSNELDLETMQAVQSLTQGEAQDEETEPQPHHGAYQDCEETLAACRTLQSYSNTGEAEEEALALVEECGASQHSSPLPNPPVPSLAGQSVRSVNSPGLPSGIMDTTPAGQRGGTPGPTGTGGGTGGSGGGYTQITPEHPSSLSAPSQQNMETSPMMDVPSVSDHSQQVVDSGFSDLGSIESTTENYDNPSSYDSTMGGGGNGTGSGGNGGGMSAAVVAGASTASSSSASSSSNSATPSSSSQSNSCSFVPAPSLTSSTGTAGSQLAMGSCSLIQPTGPGPNSGPGASNVGNAVPQPPPPPPPSNTPSCGIKSPQSCGVIERPPSTNQQQQQSQKKVPQQQAPNPQPPSAPPPPQQQPQALSQCSMGNGFASTPMIMEIPESGGGGGGRTLYERMGQDFGTGGYPQPSATFSLAKLQQLTNTIMDPHAMTYSHSAPVTSYAPSVSLSNPGLAPSPHTPLPQGQPTMTPPPNLSSGSMNLGSLQLQCNMPTTNIGLGPPPHTQRLQGQMATVKGHIAIRAKATQQLAPAPHQQQLYGRSSGAVAMQGTPRTLAVQRGMMPNIMSTPAPYSSMNMTPLNAMSAGYRMPQPMMNSGYHGNPPYMNQPAQYPMQMQMGMMGGQGYPQQPMQPNHHGNMMYTGPSHHSYAGVPKQSPYMSR</sequence>
<keyword evidence="16" id="KW-0010">Activator</keyword>
<feature type="compositionally biased region" description="Polar residues" evidence="24">
    <location>
        <begin position="1713"/>
        <end position="1724"/>
    </location>
</feature>
<dbReference type="SUPFAM" id="SSF55729">
    <property type="entry name" value="Acyl-CoA N-acyltransferases (Nat)"/>
    <property type="match status" value="1"/>
</dbReference>
<evidence type="ECO:0000256" key="16">
    <source>
        <dbReference type="ARBA" id="ARBA00023159"/>
    </source>
</evidence>
<organism evidence="29 30">
    <name type="scientific">Anabas testudineus</name>
    <name type="common">Climbing perch</name>
    <name type="synonym">Anthias testudineus</name>
    <dbReference type="NCBI Taxonomy" id="64144"/>
    <lineage>
        <taxon>Eukaryota</taxon>
        <taxon>Metazoa</taxon>
        <taxon>Chordata</taxon>
        <taxon>Craniata</taxon>
        <taxon>Vertebrata</taxon>
        <taxon>Euteleostomi</taxon>
        <taxon>Actinopterygii</taxon>
        <taxon>Neopterygii</taxon>
        <taxon>Teleostei</taxon>
        <taxon>Neoteleostei</taxon>
        <taxon>Acanthomorphata</taxon>
        <taxon>Anabantaria</taxon>
        <taxon>Anabantiformes</taxon>
        <taxon>Anabantoidei</taxon>
        <taxon>Anabantidae</taxon>
        <taxon>Anabas</taxon>
    </lineage>
</organism>
<feature type="compositionally biased region" description="Low complexity" evidence="24">
    <location>
        <begin position="1376"/>
        <end position="1394"/>
    </location>
</feature>
<evidence type="ECO:0000256" key="14">
    <source>
        <dbReference type="ARBA" id="ARBA00022990"/>
    </source>
</evidence>
<feature type="compositionally biased region" description="Basic and acidic residues" evidence="24">
    <location>
        <begin position="1549"/>
        <end position="1558"/>
    </location>
</feature>
<feature type="compositionally biased region" description="Acidic residues" evidence="24">
    <location>
        <begin position="1101"/>
        <end position="1110"/>
    </location>
</feature>
<dbReference type="PROSITE" id="PS50016">
    <property type="entry name" value="ZF_PHD_2"/>
    <property type="match status" value="2"/>
</dbReference>
<feature type="compositionally biased region" description="Acidic residues" evidence="24">
    <location>
        <begin position="820"/>
        <end position="834"/>
    </location>
</feature>
<feature type="compositionally biased region" description="Low complexity" evidence="24">
    <location>
        <begin position="1784"/>
        <end position="1798"/>
    </location>
</feature>
<dbReference type="GO" id="GO:0003712">
    <property type="term" value="F:transcription coregulator activity"/>
    <property type="evidence" value="ECO:0007669"/>
    <property type="project" value="TreeGrafter"/>
</dbReference>
<evidence type="ECO:0000256" key="9">
    <source>
        <dbReference type="ARBA" id="ARBA00022737"/>
    </source>
</evidence>
<evidence type="ECO:0000256" key="6">
    <source>
        <dbReference type="ARBA" id="ARBA00022553"/>
    </source>
</evidence>
<dbReference type="Pfam" id="PF00628">
    <property type="entry name" value="PHD"/>
    <property type="match status" value="1"/>
</dbReference>
<feature type="compositionally biased region" description="Acidic residues" evidence="24">
    <location>
        <begin position="1403"/>
        <end position="1418"/>
    </location>
</feature>
<feature type="compositionally biased region" description="Basic residues" evidence="24">
    <location>
        <begin position="1071"/>
        <end position="1087"/>
    </location>
</feature>
<dbReference type="FunFam" id="3.30.60.60:FF:000002">
    <property type="entry name" value="Histone acetyltransferase"/>
    <property type="match status" value="1"/>
</dbReference>
<feature type="compositionally biased region" description="Basic and acidic residues" evidence="24">
    <location>
        <begin position="1294"/>
        <end position="1303"/>
    </location>
</feature>
<dbReference type="GO" id="GO:0009952">
    <property type="term" value="P:anterior/posterior pattern specification"/>
    <property type="evidence" value="ECO:0007669"/>
    <property type="project" value="Ensembl"/>
</dbReference>
<feature type="domain" description="H15" evidence="26">
    <location>
        <begin position="122"/>
        <end position="201"/>
    </location>
</feature>
<keyword evidence="7" id="KW-0808">Transferase</keyword>
<reference evidence="29" key="3">
    <citation type="submission" date="2025-09" db="UniProtKB">
        <authorList>
            <consortium name="Ensembl"/>
        </authorList>
    </citation>
    <scope>IDENTIFICATION</scope>
</reference>
<feature type="compositionally biased region" description="Pro residues" evidence="24">
    <location>
        <begin position="1921"/>
        <end position="1931"/>
    </location>
</feature>
<evidence type="ECO:0000259" key="27">
    <source>
        <dbReference type="PROSITE" id="PS51726"/>
    </source>
</evidence>
<dbReference type="InterPro" id="IPR011011">
    <property type="entry name" value="Znf_FYVE_PHD"/>
</dbReference>
<evidence type="ECO:0000256" key="10">
    <source>
        <dbReference type="ARBA" id="ARBA00022771"/>
    </source>
</evidence>
<feature type="domain" description="MYST-type HAT" evidence="27">
    <location>
        <begin position="535"/>
        <end position="809"/>
    </location>
</feature>
<feature type="compositionally biased region" description="Basic residues" evidence="24">
    <location>
        <begin position="1238"/>
        <end position="1247"/>
    </location>
</feature>
<feature type="compositionally biased region" description="Low complexity" evidence="24">
    <location>
        <begin position="1910"/>
        <end position="1919"/>
    </location>
</feature>
<dbReference type="GO" id="GO:0014036">
    <property type="term" value="P:neural crest cell fate specification"/>
    <property type="evidence" value="ECO:0007669"/>
    <property type="project" value="Ensembl"/>
</dbReference>
<dbReference type="GO" id="GO:0006357">
    <property type="term" value="P:regulation of transcription by RNA polymerase II"/>
    <property type="evidence" value="ECO:0007669"/>
    <property type="project" value="TreeGrafter"/>
</dbReference>
<feature type="compositionally biased region" description="Basic and acidic residues" evidence="24">
    <location>
        <begin position="1609"/>
        <end position="1619"/>
    </location>
</feature>
<feature type="compositionally biased region" description="Basic residues" evidence="24">
    <location>
        <begin position="1189"/>
        <end position="1210"/>
    </location>
</feature>
<feature type="compositionally biased region" description="Pro residues" evidence="24">
    <location>
        <begin position="883"/>
        <end position="903"/>
    </location>
</feature>
<dbReference type="Ensembl" id="ENSATET00000021920.3">
    <property type="protein sequence ID" value="ENSATEP00000021560.2"/>
    <property type="gene ID" value="ENSATEG00000014921.3"/>
</dbReference>
<dbReference type="PROSITE" id="PS52014">
    <property type="entry name" value="SAMD1_WH"/>
    <property type="match status" value="1"/>
</dbReference>
<dbReference type="GO" id="GO:0048703">
    <property type="term" value="P:embryonic viscerocranium morphogenesis"/>
    <property type="evidence" value="ECO:0007669"/>
    <property type="project" value="Ensembl"/>
</dbReference>
<dbReference type="Gene3D" id="1.10.10.10">
    <property type="entry name" value="Winged helix-like DNA-binding domain superfamily/Winged helix DNA-binding domain"/>
    <property type="match status" value="2"/>
</dbReference>
<dbReference type="STRING" id="64144.ENSATEP00000021560"/>
<feature type="compositionally biased region" description="Polar residues" evidence="24">
    <location>
        <begin position="2065"/>
        <end position="2074"/>
    </location>
</feature>
<feature type="region of interest" description="Disordered" evidence="24">
    <location>
        <begin position="1679"/>
        <end position="2013"/>
    </location>
</feature>
<evidence type="ECO:0000256" key="17">
    <source>
        <dbReference type="ARBA" id="ARBA00023163"/>
    </source>
</evidence>
<proteinExistence type="inferred from homology"/>
<feature type="compositionally biased region" description="Acidic residues" evidence="24">
    <location>
        <begin position="1475"/>
        <end position="1487"/>
    </location>
</feature>
<evidence type="ECO:0000259" key="25">
    <source>
        <dbReference type="PROSITE" id="PS50016"/>
    </source>
</evidence>
<dbReference type="InterPro" id="IPR048589">
    <property type="entry name" value="SAMD1-like_WH"/>
</dbReference>
<feature type="region of interest" description="Disordered" evidence="24">
    <location>
        <begin position="816"/>
        <end position="1664"/>
    </location>
</feature>
<keyword evidence="11" id="KW-0862">Zinc</keyword>
<dbReference type="FunCoup" id="A0A3Q1IMJ8">
    <property type="interactions" value="1097"/>
</dbReference>
<feature type="compositionally biased region" description="Pro residues" evidence="24">
    <location>
        <begin position="1335"/>
        <end position="1345"/>
    </location>
</feature>
<feature type="compositionally biased region" description="Basic and acidic residues" evidence="24">
    <location>
        <begin position="1111"/>
        <end position="1121"/>
    </location>
</feature>
<keyword evidence="4" id="KW-0678">Repressor</keyword>
<dbReference type="PANTHER" id="PTHR10615:SF26">
    <property type="entry name" value="HISTONE ACETYLTRANSFERASE KAT6A"/>
    <property type="match status" value="1"/>
</dbReference>
<dbReference type="Pfam" id="PF01853">
    <property type="entry name" value="MOZ_SAS"/>
    <property type="match status" value="1"/>
</dbReference>
<dbReference type="GO" id="GO:0001502">
    <property type="term" value="P:cartilage condensation"/>
    <property type="evidence" value="ECO:0007669"/>
    <property type="project" value="Ensembl"/>
</dbReference>
<feature type="compositionally biased region" description="Basic and acidic residues" evidence="24">
    <location>
        <begin position="479"/>
        <end position="507"/>
    </location>
</feature>
<feature type="compositionally biased region" description="Acidic residues" evidence="24">
    <location>
        <begin position="1347"/>
        <end position="1360"/>
    </location>
</feature>
<keyword evidence="19" id="KW-0012">Acyltransferase</keyword>
<reference evidence="29" key="2">
    <citation type="submission" date="2025-08" db="UniProtKB">
        <authorList>
            <consortium name="Ensembl"/>
        </authorList>
    </citation>
    <scope>IDENTIFICATION</scope>
</reference>
<dbReference type="Pfam" id="PF21524">
    <property type="entry name" value="SAMD1_WH"/>
    <property type="match status" value="1"/>
</dbReference>
<dbReference type="GO" id="GO:0006334">
    <property type="term" value="P:nucleosome assembly"/>
    <property type="evidence" value="ECO:0007669"/>
    <property type="project" value="InterPro"/>
</dbReference>
<keyword evidence="5" id="KW-1017">Isopeptide bond</keyword>
<dbReference type="InterPro" id="IPR036390">
    <property type="entry name" value="WH_DNA-bd_sf"/>
</dbReference>
<keyword evidence="8" id="KW-0479">Metal-binding</keyword>
<feature type="domain" description="SAMD1-like winged helix (WH)" evidence="28">
    <location>
        <begin position="1"/>
        <end position="77"/>
    </location>
</feature>
<feature type="region of interest" description="Disordered" evidence="24">
    <location>
        <begin position="66"/>
        <end position="124"/>
    </location>
</feature>
<dbReference type="GeneTree" id="ENSGT00940000156962"/>
<feature type="compositionally biased region" description="Acidic residues" evidence="24">
    <location>
        <begin position="1036"/>
        <end position="1053"/>
    </location>
</feature>
<evidence type="ECO:0000256" key="15">
    <source>
        <dbReference type="ARBA" id="ARBA00023015"/>
    </source>
</evidence>
<evidence type="ECO:0000256" key="19">
    <source>
        <dbReference type="ARBA" id="ARBA00023315"/>
    </source>
</evidence>
<keyword evidence="30" id="KW-1185">Reference proteome</keyword>
<dbReference type="InterPro" id="IPR016181">
    <property type="entry name" value="Acyl_CoA_acyltransferase"/>
</dbReference>
<dbReference type="SUPFAM" id="SSF57903">
    <property type="entry name" value="FYVE/PHD zinc finger"/>
    <property type="match status" value="1"/>
</dbReference>
<keyword evidence="13" id="KW-0156">Chromatin regulator</keyword>
<feature type="compositionally biased region" description="Polar residues" evidence="24">
    <location>
        <begin position="1880"/>
        <end position="1890"/>
    </location>
</feature>
<dbReference type="CDD" id="cd15618">
    <property type="entry name" value="PHD1_MOZ_MORF"/>
    <property type="match status" value="1"/>
</dbReference>
<dbReference type="InParanoid" id="A0A3Q1IMJ8"/>
<feature type="region of interest" description="Disordered" evidence="24">
    <location>
        <begin position="360"/>
        <end position="414"/>
    </location>
</feature>
<dbReference type="CDD" id="cd15527">
    <property type="entry name" value="PHD2_KAT6A_6B"/>
    <property type="match status" value="1"/>
</dbReference>